<accession>D9X0Z5</accession>
<dbReference type="STRING" id="591159.SSQG_03951"/>
<organism evidence="2 3">
    <name type="scientific">Streptomyces viridochromogenes (strain DSM 40736 / JCM 4977 / BCRC 1201 / Tue 494)</name>
    <dbReference type="NCBI Taxonomy" id="591159"/>
    <lineage>
        <taxon>Bacteria</taxon>
        <taxon>Bacillati</taxon>
        <taxon>Actinomycetota</taxon>
        <taxon>Actinomycetes</taxon>
        <taxon>Kitasatosporales</taxon>
        <taxon>Streptomycetaceae</taxon>
        <taxon>Streptomyces</taxon>
    </lineage>
</organism>
<feature type="region of interest" description="Disordered" evidence="1">
    <location>
        <begin position="1"/>
        <end position="36"/>
    </location>
</feature>
<evidence type="ECO:0000256" key="1">
    <source>
        <dbReference type="SAM" id="MobiDB-lite"/>
    </source>
</evidence>
<feature type="region of interest" description="Disordered" evidence="1">
    <location>
        <begin position="76"/>
        <end position="108"/>
    </location>
</feature>
<dbReference type="HOGENOM" id="CLU_2195546_0_0_11"/>
<sequence length="108" mass="11554">MTRGWGVGGAVTVPPTPTAPDRTGSPSPRHAFCHARPATPGVSSSFGFEDLIEDADGYLIARAVRNNKTTVDAVKDHYQKDGGLRRFNNYSPSAGGTRPTARTPRTTR</sequence>
<evidence type="ECO:0000313" key="2">
    <source>
        <dbReference type="EMBL" id="EFL33433.1"/>
    </source>
</evidence>
<proteinExistence type="predicted"/>
<name>D9X0Z5_STRVT</name>
<feature type="compositionally biased region" description="Low complexity" evidence="1">
    <location>
        <begin position="94"/>
        <end position="108"/>
    </location>
</feature>
<dbReference type="Proteomes" id="UP000004184">
    <property type="component" value="Unassembled WGS sequence"/>
</dbReference>
<dbReference type="AlphaFoldDB" id="D9X0Z5"/>
<evidence type="ECO:0000313" key="3">
    <source>
        <dbReference type="Proteomes" id="UP000004184"/>
    </source>
</evidence>
<keyword evidence="3" id="KW-1185">Reference proteome</keyword>
<gene>
    <name evidence="2" type="ORF">SSQG_03951</name>
</gene>
<protein>
    <submittedName>
        <fullName evidence="2">Predicted protein</fullName>
    </submittedName>
</protein>
<dbReference type="EMBL" id="GG657757">
    <property type="protein sequence ID" value="EFL33433.1"/>
    <property type="molecule type" value="Genomic_DNA"/>
</dbReference>
<reference evidence="3" key="1">
    <citation type="submission" date="2009-02" db="EMBL/GenBank/DDBJ databases">
        <title>Annotation of Streptomyces viridochromogenes strain DSM 40736.</title>
        <authorList>
            <consortium name="The Broad Institute Genome Sequencing Platform"/>
            <consortium name="Broad Institute Microbial Sequencing Center"/>
            <person name="Fischbach M."/>
            <person name="Godfrey P."/>
            <person name="Ward D."/>
            <person name="Young S."/>
            <person name="Zeng Q."/>
            <person name="Koehrsen M."/>
            <person name="Alvarado L."/>
            <person name="Berlin A.M."/>
            <person name="Bochicchio J."/>
            <person name="Borenstein D."/>
            <person name="Chapman S.B."/>
            <person name="Chen Z."/>
            <person name="Engels R."/>
            <person name="Freedman E."/>
            <person name="Gellesch M."/>
            <person name="Goldberg J."/>
            <person name="Griggs A."/>
            <person name="Gujja S."/>
            <person name="Heilman E.R."/>
            <person name="Heiman D.I."/>
            <person name="Hepburn T.A."/>
            <person name="Howarth C."/>
            <person name="Jen D."/>
            <person name="Larson L."/>
            <person name="Lewis B."/>
            <person name="Mehta T."/>
            <person name="Park D."/>
            <person name="Pearson M."/>
            <person name="Richards J."/>
            <person name="Roberts A."/>
            <person name="Saif S."/>
            <person name="Shea T.D."/>
            <person name="Shenoy N."/>
            <person name="Sisk P."/>
            <person name="Stolte C."/>
            <person name="Sykes S.N."/>
            <person name="Thomson T."/>
            <person name="Walk T."/>
            <person name="White J."/>
            <person name="Yandava C."/>
            <person name="Straight P."/>
            <person name="Clardy J."/>
            <person name="Hung D."/>
            <person name="Kolter R."/>
            <person name="Mekalanos J."/>
            <person name="Walker S."/>
            <person name="Walsh C.T."/>
            <person name="Wieland-Brown L.C."/>
            <person name="Haas B."/>
            <person name="Nusbaum C."/>
            <person name="Birren B."/>
        </authorList>
    </citation>
    <scope>NUCLEOTIDE SEQUENCE [LARGE SCALE GENOMIC DNA]</scope>
    <source>
        <strain evidence="3">DSM 40736 / JCM 4977 / BCRC 1201 / Tue 494</strain>
    </source>
</reference>